<feature type="transmembrane region" description="Helical" evidence="6">
    <location>
        <begin position="173"/>
        <end position="192"/>
    </location>
</feature>
<dbReference type="Gene3D" id="3.30.70.120">
    <property type="match status" value="1"/>
</dbReference>
<accession>A0A5D4SZX1</accession>
<evidence type="ECO:0000256" key="1">
    <source>
        <dbReference type="ARBA" id="ARBA00004651"/>
    </source>
</evidence>
<dbReference type="InterPro" id="IPR051461">
    <property type="entry name" value="UPF0750_membrane"/>
</dbReference>
<feature type="domain" description="DUF2179" evidence="7">
    <location>
        <begin position="221"/>
        <end position="275"/>
    </location>
</feature>
<dbReference type="InterPro" id="IPR015867">
    <property type="entry name" value="N-reg_PII/ATP_PRibTrfase_C"/>
</dbReference>
<organism evidence="8 9">
    <name type="scientific">Sutcliffiella horikoshii</name>
    <dbReference type="NCBI Taxonomy" id="79883"/>
    <lineage>
        <taxon>Bacteria</taxon>
        <taxon>Bacillati</taxon>
        <taxon>Bacillota</taxon>
        <taxon>Bacilli</taxon>
        <taxon>Bacillales</taxon>
        <taxon>Bacillaceae</taxon>
        <taxon>Sutcliffiella</taxon>
    </lineage>
</organism>
<dbReference type="InterPro" id="IPR003740">
    <property type="entry name" value="YitT"/>
</dbReference>
<dbReference type="PANTHER" id="PTHR33545:SF5">
    <property type="entry name" value="UPF0750 MEMBRANE PROTEIN YITT"/>
    <property type="match status" value="1"/>
</dbReference>
<proteinExistence type="predicted"/>
<feature type="transmembrane region" description="Helical" evidence="6">
    <location>
        <begin position="46"/>
        <end position="73"/>
    </location>
</feature>
<dbReference type="Pfam" id="PF10035">
    <property type="entry name" value="DUF2179"/>
    <property type="match status" value="1"/>
</dbReference>
<feature type="transmembrane region" description="Helical" evidence="6">
    <location>
        <begin position="146"/>
        <end position="167"/>
    </location>
</feature>
<feature type="transmembrane region" description="Helical" evidence="6">
    <location>
        <begin position="107"/>
        <end position="126"/>
    </location>
</feature>
<dbReference type="PANTHER" id="PTHR33545">
    <property type="entry name" value="UPF0750 MEMBRANE PROTEIN YITT-RELATED"/>
    <property type="match status" value="1"/>
</dbReference>
<evidence type="ECO:0000259" key="7">
    <source>
        <dbReference type="Pfam" id="PF10035"/>
    </source>
</evidence>
<dbReference type="STRING" id="79883.GCA_001636495_04150"/>
<comment type="subcellular location">
    <subcellularLocation>
        <location evidence="1">Cell membrane</location>
        <topology evidence="1">Multi-pass membrane protein</topology>
    </subcellularLocation>
</comment>
<keyword evidence="3 6" id="KW-0812">Transmembrane</keyword>
<gene>
    <name evidence="8" type="ORF">FZC76_13370</name>
</gene>
<dbReference type="RefSeq" id="WP_148988675.1">
    <property type="nucleotide sequence ID" value="NZ_VTEV01000005.1"/>
</dbReference>
<keyword evidence="5 6" id="KW-0472">Membrane</keyword>
<evidence type="ECO:0000256" key="6">
    <source>
        <dbReference type="SAM" id="Phobius"/>
    </source>
</evidence>
<name>A0A5D4SZX1_9BACI</name>
<dbReference type="InterPro" id="IPR019264">
    <property type="entry name" value="DUF2179"/>
</dbReference>
<sequence length="284" mass="30886">MNKHLKTLLFLHVGPLFVAIHVHFFLSPNSLATGGVSGLSIILNDVFPMVSIGVLMLIVNLLLFVVGFLLLGFGFGAKTIYTSVMLSVMVWLLGALFPISGPISEDILIQLIIGQCIAALGMALVFNQRASTGGTDIIALILNKYFSVDMGRGVLLADIFIALSSILVFGPEVGMYAVFGVILNGLVIDYVLQQVNEMREVVIISSESDQIRSYIVGQLGRGATIHYAKGAFTSDEKEVITTILNKKDFSKLKKFIGATDEQAFITVHNMKEILGQNFKQLVTK</sequence>
<evidence type="ECO:0000256" key="2">
    <source>
        <dbReference type="ARBA" id="ARBA00022475"/>
    </source>
</evidence>
<evidence type="ECO:0000256" key="3">
    <source>
        <dbReference type="ARBA" id="ARBA00022692"/>
    </source>
</evidence>
<evidence type="ECO:0000256" key="5">
    <source>
        <dbReference type="ARBA" id="ARBA00023136"/>
    </source>
</evidence>
<keyword evidence="2" id="KW-1003">Cell membrane</keyword>
<reference evidence="8 9" key="1">
    <citation type="submission" date="2019-08" db="EMBL/GenBank/DDBJ databases">
        <title>Bacillus genomes from the desert of Cuatro Cienegas, Coahuila.</title>
        <authorList>
            <person name="Olmedo-Alvarez G."/>
        </authorList>
    </citation>
    <scope>NUCLEOTIDE SEQUENCE [LARGE SCALE GENOMIC DNA]</scope>
    <source>
        <strain evidence="8 9">CH28_1T</strain>
    </source>
</reference>
<dbReference type="AlphaFoldDB" id="A0A5D4SZX1"/>
<protein>
    <submittedName>
        <fullName evidence="8">YitT family protein</fullName>
    </submittedName>
</protein>
<comment type="caution">
    <text evidence="8">The sequence shown here is derived from an EMBL/GenBank/DDBJ whole genome shotgun (WGS) entry which is preliminary data.</text>
</comment>
<feature type="transmembrane region" description="Helical" evidence="6">
    <location>
        <begin position="7"/>
        <end position="26"/>
    </location>
</feature>
<dbReference type="Pfam" id="PF02588">
    <property type="entry name" value="YitT_membrane"/>
    <property type="match status" value="1"/>
</dbReference>
<dbReference type="Proteomes" id="UP000322524">
    <property type="component" value="Unassembled WGS sequence"/>
</dbReference>
<dbReference type="OrthoDB" id="1758221at2"/>
<dbReference type="PIRSF" id="PIRSF006483">
    <property type="entry name" value="Membrane_protein_YitT"/>
    <property type="match status" value="1"/>
</dbReference>
<evidence type="ECO:0000256" key="4">
    <source>
        <dbReference type="ARBA" id="ARBA00022989"/>
    </source>
</evidence>
<dbReference type="EMBL" id="VTEV01000005">
    <property type="protein sequence ID" value="TYS67564.1"/>
    <property type="molecule type" value="Genomic_DNA"/>
</dbReference>
<evidence type="ECO:0000313" key="8">
    <source>
        <dbReference type="EMBL" id="TYS67564.1"/>
    </source>
</evidence>
<evidence type="ECO:0000313" key="9">
    <source>
        <dbReference type="Proteomes" id="UP000322524"/>
    </source>
</evidence>
<dbReference type="GO" id="GO:0005886">
    <property type="term" value="C:plasma membrane"/>
    <property type="evidence" value="ECO:0007669"/>
    <property type="project" value="UniProtKB-SubCell"/>
</dbReference>
<keyword evidence="4 6" id="KW-1133">Transmembrane helix</keyword>
<dbReference type="CDD" id="cd16380">
    <property type="entry name" value="YitT_C"/>
    <property type="match status" value="1"/>
</dbReference>
<feature type="transmembrane region" description="Helical" evidence="6">
    <location>
        <begin position="80"/>
        <end position="101"/>
    </location>
</feature>